<name>A0ACB8GCX4_9SAUR</name>
<organism evidence="1 2">
    <name type="scientific">Sphaerodactylus townsendi</name>
    <dbReference type="NCBI Taxonomy" id="933632"/>
    <lineage>
        <taxon>Eukaryota</taxon>
        <taxon>Metazoa</taxon>
        <taxon>Chordata</taxon>
        <taxon>Craniata</taxon>
        <taxon>Vertebrata</taxon>
        <taxon>Euteleostomi</taxon>
        <taxon>Lepidosauria</taxon>
        <taxon>Squamata</taxon>
        <taxon>Bifurcata</taxon>
        <taxon>Gekkota</taxon>
        <taxon>Sphaerodactylidae</taxon>
        <taxon>Sphaerodactylus</taxon>
    </lineage>
</organism>
<evidence type="ECO:0000313" key="2">
    <source>
        <dbReference type="Proteomes" id="UP000827872"/>
    </source>
</evidence>
<dbReference type="Proteomes" id="UP000827872">
    <property type="component" value="Linkage Group LG01"/>
</dbReference>
<accession>A0ACB8GCX4</accession>
<protein>
    <submittedName>
        <fullName evidence="1">Uncharacterized protein</fullName>
    </submittedName>
</protein>
<comment type="caution">
    <text evidence="1">The sequence shown here is derived from an EMBL/GenBank/DDBJ whole genome shotgun (WGS) entry which is preliminary data.</text>
</comment>
<keyword evidence="2" id="KW-1185">Reference proteome</keyword>
<evidence type="ECO:0000313" key="1">
    <source>
        <dbReference type="EMBL" id="KAH8017509.1"/>
    </source>
</evidence>
<sequence length="92" mass="10898">MTIKKIYQEVMKQKLCRRWEVECSEKRKDILPRRVPFCPSKQGYIVSLEELLHLVFGVSCFPFGKEMRRSFESGLFIKLRKKALYVCVPTPV</sequence>
<reference evidence="1" key="1">
    <citation type="submission" date="2021-08" db="EMBL/GenBank/DDBJ databases">
        <title>The first chromosome-level gecko genome reveals the dynamic sex chromosomes of Neotropical dwarf geckos (Sphaerodactylidae: Sphaerodactylus).</title>
        <authorList>
            <person name="Pinto B.J."/>
            <person name="Keating S.E."/>
            <person name="Gamble T."/>
        </authorList>
    </citation>
    <scope>NUCLEOTIDE SEQUENCE</scope>
    <source>
        <strain evidence="1">TG3544</strain>
    </source>
</reference>
<proteinExistence type="predicted"/>
<dbReference type="EMBL" id="CM037614">
    <property type="protein sequence ID" value="KAH8017509.1"/>
    <property type="molecule type" value="Genomic_DNA"/>
</dbReference>
<gene>
    <name evidence="1" type="ORF">K3G42_030298</name>
</gene>